<dbReference type="GO" id="GO:0016757">
    <property type="term" value="F:glycosyltransferase activity"/>
    <property type="evidence" value="ECO:0007669"/>
    <property type="project" value="UniProtKB-KW"/>
</dbReference>
<dbReference type="CDD" id="cd14291">
    <property type="entry name" value="UBA1_NUB1_like"/>
    <property type="match status" value="1"/>
</dbReference>
<evidence type="ECO:0000256" key="4">
    <source>
        <dbReference type="ARBA" id="ARBA00023027"/>
    </source>
</evidence>
<dbReference type="PANTHER" id="PTHR21328">
    <property type="entry name" value="POLY ADP-RIBOSE POLYMERASE FAMILY, MEMBER PARP"/>
    <property type="match status" value="1"/>
</dbReference>
<organism evidence="8 9">
    <name type="scientific">Geodia barretti</name>
    <name type="common">Barrett's horny sponge</name>
    <dbReference type="NCBI Taxonomy" id="519541"/>
    <lineage>
        <taxon>Eukaryota</taxon>
        <taxon>Metazoa</taxon>
        <taxon>Porifera</taxon>
        <taxon>Demospongiae</taxon>
        <taxon>Heteroscleromorpha</taxon>
        <taxon>Tetractinellida</taxon>
        <taxon>Astrophorina</taxon>
        <taxon>Geodiidae</taxon>
        <taxon>Geodia</taxon>
    </lineage>
</organism>
<keyword evidence="1" id="KW-0328">Glycosyltransferase</keyword>
<feature type="region of interest" description="Disordered" evidence="6">
    <location>
        <begin position="156"/>
        <end position="234"/>
    </location>
</feature>
<dbReference type="Proteomes" id="UP001174909">
    <property type="component" value="Unassembled WGS sequence"/>
</dbReference>
<dbReference type="Gene3D" id="1.10.8.10">
    <property type="entry name" value="DNA helicase RuvA subunit, C-terminal domain"/>
    <property type="match status" value="1"/>
</dbReference>
<evidence type="ECO:0000256" key="1">
    <source>
        <dbReference type="ARBA" id="ARBA00022676"/>
    </source>
</evidence>
<dbReference type="InterPro" id="IPR009060">
    <property type="entry name" value="UBA-like_sf"/>
</dbReference>
<sequence>MRERAMAVSSGLSSRRQARLQQDIQSITALCSANPVLQVFTPPTSESLVVLLNGPTHSRFMVATIIMRVFSRAEYTFTFTEDYPENTIVVCSQEADNVVVISKPLTIAVWEICAENGVSLFSGSSDRLWHDGGGIVPGHEGGGMVPGHEGGGMVPGHEGGEMGPGHEGSEMGPGHEGGGMVPGHEGGGMVPGHEGGEMGPGHEGGEMGPGHEGGGTVEMEEDAHPHSEDTPLSLGTQVSVTSSECLDEEFYEDYDCYDPDMTEENVVHPLLERELDLVQAVYGQNALETRIHGGIDEMDIFINIDLNTFLDEHMASAWGVNESQPLIILLHILSISKYLEGLEPKVNVFQVKDDVAPTASAYDASTKRRKIGISSQLEKILQAFVSKQWRKISVSTVERAMSGETHSSKTPETRHMVDPREDAKLAKLVEMGFRAEEAREALHQCRGDVEAACELLATTPSAASSSGGGSGFLSSLVSFLPGYMRQDSMGAQLEVTEHHDPE</sequence>
<accession>A0AA35S5Z3</accession>
<gene>
    <name evidence="8" type="ORF">GBAR_LOCUS14026</name>
</gene>
<proteinExistence type="inferred from homology"/>
<dbReference type="GO" id="GO:0016779">
    <property type="term" value="F:nucleotidyltransferase activity"/>
    <property type="evidence" value="ECO:0007669"/>
    <property type="project" value="UniProtKB-KW"/>
</dbReference>
<protein>
    <submittedName>
        <fullName evidence="8">Protein mono-ADP-ribosyltransferase PARP8</fullName>
    </submittedName>
</protein>
<dbReference type="SMART" id="SM00165">
    <property type="entry name" value="UBA"/>
    <property type="match status" value="1"/>
</dbReference>
<keyword evidence="9" id="KW-1185">Reference proteome</keyword>
<comment type="similarity">
    <text evidence="5">Belongs to the ARTD/PARP family.</text>
</comment>
<dbReference type="Pfam" id="PF00627">
    <property type="entry name" value="UBA"/>
    <property type="match status" value="1"/>
</dbReference>
<keyword evidence="3" id="KW-0548">Nucleotidyltransferase</keyword>
<dbReference type="EMBL" id="CASHTH010002050">
    <property type="protein sequence ID" value="CAI8024088.1"/>
    <property type="molecule type" value="Genomic_DNA"/>
</dbReference>
<feature type="compositionally biased region" description="Gly residues" evidence="6">
    <location>
        <begin position="197"/>
        <end position="216"/>
    </location>
</feature>
<evidence type="ECO:0000313" key="9">
    <source>
        <dbReference type="Proteomes" id="UP001174909"/>
    </source>
</evidence>
<keyword evidence="4" id="KW-0520">NAD</keyword>
<feature type="domain" description="UBA" evidence="7">
    <location>
        <begin position="416"/>
        <end position="459"/>
    </location>
</feature>
<reference evidence="8" key="1">
    <citation type="submission" date="2023-03" db="EMBL/GenBank/DDBJ databases">
        <authorList>
            <person name="Steffen K."/>
            <person name="Cardenas P."/>
        </authorList>
    </citation>
    <scope>NUCLEOTIDE SEQUENCE</scope>
</reference>
<dbReference type="InterPro" id="IPR015940">
    <property type="entry name" value="UBA"/>
</dbReference>
<evidence type="ECO:0000256" key="2">
    <source>
        <dbReference type="ARBA" id="ARBA00022679"/>
    </source>
</evidence>
<keyword evidence="2" id="KW-0808">Transferase</keyword>
<evidence type="ECO:0000256" key="3">
    <source>
        <dbReference type="ARBA" id="ARBA00022695"/>
    </source>
</evidence>
<evidence type="ECO:0000256" key="5">
    <source>
        <dbReference type="ARBA" id="ARBA00024347"/>
    </source>
</evidence>
<dbReference type="AlphaFoldDB" id="A0AA35S5Z3"/>
<evidence type="ECO:0000313" key="8">
    <source>
        <dbReference type="EMBL" id="CAI8024088.1"/>
    </source>
</evidence>
<comment type="caution">
    <text evidence="8">The sequence shown here is derived from an EMBL/GenBank/DDBJ whole genome shotgun (WGS) entry which is preliminary data.</text>
</comment>
<evidence type="ECO:0000256" key="6">
    <source>
        <dbReference type="SAM" id="MobiDB-lite"/>
    </source>
</evidence>
<dbReference type="InterPro" id="IPR051838">
    <property type="entry name" value="ARTD_PARP"/>
</dbReference>
<dbReference type="SUPFAM" id="SSF46934">
    <property type="entry name" value="UBA-like"/>
    <property type="match status" value="1"/>
</dbReference>
<dbReference type="PROSITE" id="PS50030">
    <property type="entry name" value="UBA"/>
    <property type="match status" value="1"/>
</dbReference>
<name>A0AA35S5Z3_GEOBA</name>
<evidence type="ECO:0000259" key="7">
    <source>
        <dbReference type="PROSITE" id="PS50030"/>
    </source>
</evidence>
<feature type="compositionally biased region" description="Gly residues" evidence="6">
    <location>
        <begin position="174"/>
        <end position="190"/>
    </location>
</feature>
<feature type="non-terminal residue" evidence="8">
    <location>
        <position position="502"/>
    </location>
</feature>